<dbReference type="Pfam" id="PF13527">
    <property type="entry name" value="Acetyltransf_9"/>
    <property type="match status" value="1"/>
</dbReference>
<dbReference type="GO" id="GO:0016747">
    <property type="term" value="F:acyltransferase activity, transferring groups other than amino-acyl groups"/>
    <property type="evidence" value="ECO:0007669"/>
    <property type="project" value="InterPro"/>
</dbReference>
<evidence type="ECO:0000259" key="1">
    <source>
        <dbReference type="PROSITE" id="PS51186"/>
    </source>
</evidence>
<dbReference type="CDD" id="cd04301">
    <property type="entry name" value="NAT_SF"/>
    <property type="match status" value="1"/>
</dbReference>
<dbReference type="InterPro" id="IPR000182">
    <property type="entry name" value="GNAT_dom"/>
</dbReference>
<proteinExistence type="predicted"/>
<evidence type="ECO:0000313" key="2">
    <source>
        <dbReference type="EMBL" id="SFT60666.1"/>
    </source>
</evidence>
<sequence>MSGPNIHILREDEVDRRREAGLVTLLDQCFPGFFEGRTFFKQLPHFRLIAEEHDEIIGQAGVDHRMIKVGDQSLRVFGMIDVCVAEAHRNRGIAGAMLQKAEELAKRADVDFMVLIADKGGLYLKHGFRHVSPAPGKWLAIHELASIMLLEKDLPEYFMIKPVGDKTWAEGQIDMMGYLF</sequence>
<dbReference type="SUPFAM" id="SSF55729">
    <property type="entry name" value="Acyl-CoA N-acyltransferases (Nat)"/>
    <property type="match status" value="1"/>
</dbReference>
<dbReference type="Proteomes" id="UP000183371">
    <property type="component" value="Unassembled WGS sequence"/>
</dbReference>
<dbReference type="Gene3D" id="3.40.630.30">
    <property type="match status" value="1"/>
</dbReference>
<reference evidence="3" key="1">
    <citation type="submission" date="2016-10" db="EMBL/GenBank/DDBJ databases">
        <authorList>
            <person name="Varghese N."/>
            <person name="Submissions S."/>
        </authorList>
    </citation>
    <scope>NUCLEOTIDE SEQUENCE [LARGE SCALE GENOMIC DNA]</scope>
    <source>
        <strain evidence="3">DSM 17465</strain>
    </source>
</reference>
<keyword evidence="3" id="KW-1185">Reference proteome</keyword>
<dbReference type="AlphaFoldDB" id="A0A1I6ZD76"/>
<keyword evidence="2" id="KW-0808">Transferase</keyword>
<dbReference type="RefSeq" id="WP_054785200.1">
    <property type="nucleotide sequence ID" value="NZ_FPBD01000002.1"/>
</dbReference>
<organism evidence="2 3">
    <name type="scientific">Pseudovibrio denitrificans</name>
    <dbReference type="NCBI Taxonomy" id="258256"/>
    <lineage>
        <taxon>Bacteria</taxon>
        <taxon>Pseudomonadati</taxon>
        <taxon>Pseudomonadota</taxon>
        <taxon>Alphaproteobacteria</taxon>
        <taxon>Hyphomicrobiales</taxon>
        <taxon>Stappiaceae</taxon>
        <taxon>Pseudovibrio</taxon>
    </lineage>
</organism>
<evidence type="ECO:0000313" key="3">
    <source>
        <dbReference type="Proteomes" id="UP000183371"/>
    </source>
</evidence>
<protein>
    <submittedName>
        <fullName evidence="2">Acetyltransferase (GNAT) domain-containing protein</fullName>
    </submittedName>
</protein>
<dbReference type="PROSITE" id="PS51186">
    <property type="entry name" value="GNAT"/>
    <property type="match status" value="1"/>
</dbReference>
<dbReference type="InterPro" id="IPR016181">
    <property type="entry name" value="Acyl_CoA_acyltransferase"/>
</dbReference>
<name>A0A1I6ZD76_9HYPH</name>
<feature type="domain" description="N-acetyltransferase" evidence="1">
    <location>
        <begin position="6"/>
        <end position="164"/>
    </location>
</feature>
<dbReference type="EMBL" id="FPBD01000002">
    <property type="protein sequence ID" value="SFT60666.1"/>
    <property type="molecule type" value="Genomic_DNA"/>
</dbReference>
<gene>
    <name evidence="2" type="ORF">SAMN05444141_102261</name>
</gene>
<accession>A0A1I6ZD76</accession>